<feature type="compositionally biased region" description="Basic and acidic residues" evidence="15">
    <location>
        <begin position="1179"/>
        <end position="1189"/>
    </location>
</feature>
<evidence type="ECO:0000256" key="4">
    <source>
        <dbReference type="ARBA" id="ARBA00022763"/>
    </source>
</evidence>
<dbReference type="HAMAP" id="MF_00969">
    <property type="entry name" value="TRCF"/>
    <property type="match status" value="1"/>
</dbReference>
<dbReference type="InterPro" id="IPR036101">
    <property type="entry name" value="CarD-like/TRCF_RID_sf"/>
</dbReference>
<dbReference type="EMBL" id="WNKU01000004">
    <property type="protein sequence ID" value="MTV48466.1"/>
    <property type="molecule type" value="Genomic_DNA"/>
</dbReference>
<dbReference type="GO" id="GO:0016787">
    <property type="term" value="F:hydrolase activity"/>
    <property type="evidence" value="ECO:0007669"/>
    <property type="project" value="UniProtKB-KW"/>
</dbReference>
<evidence type="ECO:0000256" key="14">
    <source>
        <dbReference type="SAM" id="Coils"/>
    </source>
</evidence>
<dbReference type="SMART" id="SM00490">
    <property type="entry name" value="HELICc"/>
    <property type="match status" value="1"/>
</dbReference>
<keyword evidence="7 13" id="KW-0067">ATP-binding</keyword>
<dbReference type="Pfam" id="PF17757">
    <property type="entry name" value="UvrB_inter"/>
    <property type="match status" value="1"/>
</dbReference>
<dbReference type="GO" id="GO:0000716">
    <property type="term" value="P:transcription-coupled nucleotide-excision repair, DNA damage recognition"/>
    <property type="evidence" value="ECO:0007669"/>
    <property type="project" value="UniProtKB-UniRule"/>
</dbReference>
<evidence type="ECO:0000313" key="18">
    <source>
        <dbReference type="EMBL" id="MTV48466.1"/>
    </source>
</evidence>
<dbReference type="Pfam" id="PF03461">
    <property type="entry name" value="TRCF"/>
    <property type="match status" value="1"/>
</dbReference>
<name>A0A6I3SI22_HELMO</name>
<dbReference type="SMART" id="SM00982">
    <property type="entry name" value="TRCF"/>
    <property type="match status" value="1"/>
</dbReference>
<dbReference type="GO" id="GO:0005737">
    <property type="term" value="C:cytoplasm"/>
    <property type="evidence" value="ECO:0007669"/>
    <property type="project" value="UniProtKB-SubCell"/>
</dbReference>
<evidence type="ECO:0000256" key="7">
    <source>
        <dbReference type="ARBA" id="ARBA00022840"/>
    </source>
</evidence>
<keyword evidence="4 13" id="KW-0227">DNA damage</keyword>
<dbReference type="CDD" id="cd17991">
    <property type="entry name" value="DEXHc_TRCF"/>
    <property type="match status" value="1"/>
</dbReference>
<dbReference type="Pfam" id="PF00271">
    <property type="entry name" value="Helicase_C"/>
    <property type="match status" value="1"/>
</dbReference>
<reference evidence="18 19" key="1">
    <citation type="submission" date="2019-11" db="EMBL/GenBank/DDBJ databases">
        <title>Whole-genome sequence of a the green, strictly anaerobic photosynthetic bacterium Heliobacillus mobilis DSM 6151.</title>
        <authorList>
            <person name="Kyndt J.A."/>
            <person name="Meyer T.E."/>
        </authorList>
    </citation>
    <scope>NUCLEOTIDE SEQUENCE [LARGE SCALE GENOMIC DNA]</scope>
    <source>
        <strain evidence="18 19">DSM 6151</strain>
    </source>
</reference>
<evidence type="ECO:0000256" key="13">
    <source>
        <dbReference type="HAMAP-Rule" id="MF_00969"/>
    </source>
</evidence>
<keyword evidence="3 13" id="KW-0547">Nucleotide-binding</keyword>
<dbReference type="OrthoDB" id="9804325at2"/>
<dbReference type="GO" id="GO:0003678">
    <property type="term" value="F:DNA helicase activity"/>
    <property type="evidence" value="ECO:0007669"/>
    <property type="project" value="TreeGrafter"/>
</dbReference>
<keyword evidence="14" id="KW-0175">Coiled coil</keyword>
<dbReference type="FunFam" id="3.40.50.300:FF:000546">
    <property type="entry name" value="Transcription-repair-coupling factor"/>
    <property type="match status" value="1"/>
</dbReference>
<dbReference type="SMART" id="SM01058">
    <property type="entry name" value="CarD_TRCF"/>
    <property type="match status" value="1"/>
</dbReference>
<dbReference type="InterPro" id="IPR003711">
    <property type="entry name" value="CarD-like/TRCF_RID"/>
</dbReference>
<dbReference type="Pfam" id="PF00270">
    <property type="entry name" value="DEAD"/>
    <property type="match status" value="1"/>
</dbReference>
<dbReference type="AlphaFoldDB" id="A0A6I3SI22"/>
<dbReference type="GO" id="GO:0005524">
    <property type="term" value="F:ATP binding"/>
    <property type="evidence" value="ECO:0007669"/>
    <property type="project" value="UniProtKB-UniRule"/>
</dbReference>
<dbReference type="InterPro" id="IPR014001">
    <property type="entry name" value="Helicase_ATP-bd"/>
</dbReference>
<dbReference type="Gene3D" id="3.40.50.300">
    <property type="entry name" value="P-loop containing nucleotide triphosphate hydrolases"/>
    <property type="match status" value="2"/>
</dbReference>
<dbReference type="CDD" id="cd18810">
    <property type="entry name" value="SF2_C_TRCF"/>
    <property type="match status" value="1"/>
</dbReference>
<evidence type="ECO:0000259" key="17">
    <source>
        <dbReference type="PROSITE" id="PS51194"/>
    </source>
</evidence>
<feature type="compositionally biased region" description="Polar residues" evidence="15">
    <location>
        <begin position="1209"/>
        <end position="1223"/>
    </location>
</feature>
<dbReference type="Proteomes" id="UP000430670">
    <property type="component" value="Unassembled WGS sequence"/>
</dbReference>
<comment type="similarity">
    <text evidence="11 13">In the C-terminal section; belongs to the helicase family. RecG subfamily.</text>
</comment>
<dbReference type="Gene3D" id="3.40.50.11140">
    <property type="match status" value="1"/>
</dbReference>
<feature type="coiled-coil region" evidence="14">
    <location>
        <begin position="239"/>
        <end position="282"/>
    </location>
</feature>
<dbReference type="PANTHER" id="PTHR47964:SF1">
    <property type="entry name" value="ATP-DEPENDENT DNA HELICASE HOMOLOG RECG, CHLOROPLASTIC"/>
    <property type="match status" value="1"/>
</dbReference>
<keyword evidence="2 13" id="KW-0963">Cytoplasm</keyword>
<evidence type="ECO:0000256" key="12">
    <source>
        <dbReference type="ARBA" id="ARBA00070128"/>
    </source>
</evidence>
<evidence type="ECO:0000256" key="10">
    <source>
        <dbReference type="ARBA" id="ARBA00061104"/>
    </source>
</evidence>
<dbReference type="SUPFAM" id="SSF143517">
    <property type="entry name" value="TRCF domain-like"/>
    <property type="match status" value="1"/>
</dbReference>
<evidence type="ECO:0000256" key="11">
    <source>
        <dbReference type="ARBA" id="ARBA00061399"/>
    </source>
</evidence>
<dbReference type="PROSITE" id="PS51194">
    <property type="entry name" value="HELICASE_CTER"/>
    <property type="match status" value="1"/>
</dbReference>
<dbReference type="Gene3D" id="3.30.2060.10">
    <property type="entry name" value="Penicillin-binding protein 1b domain"/>
    <property type="match status" value="1"/>
</dbReference>
<evidence type="ECO:0000256" key="5">
    <source>
        <dbReference type="ARBA" id="ARBA00022801"/>
    </source>
</evidence>
<dbReference type="PROSITE" id="PS51192">
    <property type="entry name" value="HELICASE_ATP_BIND_1"/>
    <property type="match status" value="1"/>
</dbReference>
<dbReference type="InterPro" id="IPR001650">
    <property type="entry name" value="Helicase_C-like"/>
</dbReference>
<comment type="similarity">
    <text evidence="10 13">In the N-terminal section; belongs to the UvrB family.</text>
</comment>
<keyword evidence="5 13" id="KW-0378">Hydrolase</keyword>
<feature type="region of interest" description="Disordered" evidence="15">
    <location>
        <begin position="1178"/>
        <end position="1223"/>
    </location>
</feature>
<dbReference type="InterPro" id="IPR041471">
    <property type="entry name" value="UvrB_inter"/>
</dbReference>
<dbReference type="InterPro" id="IPR048635">
    <property type="entry name" value="MFD_D3"/>
</dbReference>
<protein>
    <recommendedName>
        <fullName evidence="12 13">Transcription-repair-coupling factor</fullName>
        <shortName evidence="13">TRCF</shortName>
        <ecNumber evidence="13">3.6.4.-</ecNumber>
    </recommendedName>
</protein>
<dbReference type="SUPFAM" id="SSF141259">
    <property type="entry name" value="CarD-like"/>
    <property type="match status" value="1"/>
</dbReference>
<evidence type="ECO:0000259" key="16">
    <source>
        <dbReference type="PROSITE" id="PS51192"/>
    </source>
</evidence>
<feature type="domain" description="Helicase ATP-binding" evidence="16">
    <location>
        <begin position="650"/>
        <end position="811"/>
    </location>
</feature>
<proteinExistence type="inferred from homology"/>
<dbReference type="Gene3D" id="3.40.50.11180">
    <property type="match status" value="1"/>
</dbReference>
<sequence>MAEKAIANNLFDHIADTTEFQHLWTDWKRGRGAQAAFGLTGSQRTTLMATFASRSGQPLLVVTHSIQQAKKIVEDLQSLLPNEDILFFPATEVMPYEVLSSSHEQLAHRLTTLLRLARKEPVTVVTTIDALMKKIVPPAVMAQGAIPISVGERVDLNHLIESLHFLGYQRANQIEGAGQFSLRGGILDIFPLTQSQPARIEFFDDEVDSIRLIDVESQRSLEKVNAYEIGPAREMLLTAETMEQGRERLAREAEAARERLLKSDQQETAARLQEKVDSYLEQLAEGIWVEGLEQFQNFFYPDQVLLTDYLHPETILFWDEPTRIKETAEAKEQEITETFLHLLESGGVLPEQRNVYTYYNDLSAELGAKPIIYLALLAKKLDRVNHENTVHFTAKNMHPFLGKLDMLADELKQYRKRKAAVLILAATPSRRDRILEALRDYGVEARSVAGIESEIITGTVSVGVGHLEAGFEMVSSRLVVITDYEIFGREKKPRKPKKAAREGQKIDSFVDLALGDYVVHVNHGIGRYMGVEKLDVGGIQKDYLVIKYAGEDRLYVPTEQVHLIQKYVGTEGVAPKLYRLGGNDWQKVKQRVKESVREMAGELLKLYAARESQPGFAFQADSPWQKEFEEAFPYEETPDQYRSIIEVKSDMERPKPMDRLLCGDVGYGKTEVAIRAAFKAVQDSKQVAVLVPTTILAQQHYNTFRERFSGYPVRVEVLSRFRTAKEQKLTIEGLKTGEVDIVIGTHRLVSNDVCFKELGLLIIDEEQRFGVAHKEKIKQFKENVDVLTLSATPIPRTLHMSMVGLRDMSIIETPPEDRYPVQTYVVEYNPELIREAIRRELNRGGQVYYVRNRVEDLDRIARDLMAMIPDVRVAVGHGKMREDQLEQIMLDFLEGEYDILVCTTIIETGLDIPNVNTLIVDGADLMGLSQLYQLRGRVGRSNRLAYAYFTYRKDKVLTEVAEKRLHAIREFTELGSGFKIAMRDLEIRGVGNLLGPEQHGQMASVGFDLYCRLLEEAIQELRGTKPEEKPDVLVEIKVDAFIPDGYMADSASKVHFYKRLLDAKTIDQVDTLEEEMEDRFGNLPEAVQNLVRLSRIKAHGQALGVSAVQQEKEEVRIRFFPHAKVDASAISALVQFLGRKVNFSASSGFEVRIKTTRQKPQETLLIVDKAMGLLAKASKAKDANGEADKTSAMPEPEPRAVQAVPESATGRNRGNQWPPSIRH</sequence>
<dbReference type="InterPro" id="IPR037235">
    <property type="entry name" value="TRCF-like_C_D7"/>
</dbReference>
<evidence type="ECO:0000313" key="19">
    <source>
        <dbReference type="Proteomes" id="UP000430670"/>
    </source>
</evidence>
<evidence type="ECO:0000256" key="1">
    <source>
        <dbReference type="ARBA" id="ARBA00004496"/>
    </source>
</evidence>
<dbReference type="NCBIfam" id="TIGR00580">
    <property type="entry name" value="mfd"/>
    <property type="match status" value="1"/>
</dbReference>
<gene>
    <name evidence="13 18" type="primary">mfd</name>
    <name evidence="18" type="ORF">GJ688_05640</name>
</gene>
<evidence type="ECO:0000256" key="9">
    <source>
        <dbReference type="ARBA" id="ARBA00023204"/>
    </source>
</evidence>
<evidence type="ECO:0000256" key="2">
    <source>
        <dbReference type="ARBA" id="ARBA00022490"/>
    </source>
</evidence>
<dbReference type="Pfam" id="PF21132">
    <property type="entry name" value="MFD_D3"/>
    <property type="match status" value="1"/>
</dbReference>
<dbReference type="Pfam" id="PF02559">
    <property type="entry name" value="CarD_TRCF_RID"/>
    <property type="match status" value="1"/>
</dbReference>
<evidence type="ECO:0000256" key="8">
    <source>
        <dbReference type="ARBA" id="ARBA00023125"/>
    </source>
</evidence>
<dbReference type="RefSeq" id="WP_155475568.1">
    <property type="nucleotide sequence ID" value="NZ_WNKU01000004.1"/>
</dbReference>
<dbReference type="SMART" id="SM00487">
    <property type="entry name" value="DEXDc"/>
    <property type="match status" value="1"/>
</dbReference>
<accession>A0A6I3SI22</accession>
<keyword evidence="8 13" id="KW-0238">DNA-binding</keyword>
<evidence type="ECO:0000256" key="3">
    <source>
        <dbReference type="ARBA" id="ARBA00022741"/>
    </source>
</evidence>
<dbReference type="InterPro" id="IPR004576">
    <property type="entry name" value="Mfd"/>
</dbReference>
<comment type="caution">
    <text evidence="18">The sequence shown here is derived from an EMBL/GenBank/DDBJ whole genome shotgun (WGS) entry which is preliminary data.</text>
</comment>
<dbReference type="PANTHER" id="PTHR47964">
    <property type="entry name" value="ATP-DEPENDENT DNA HELICASE HOMOLOG RECG, CHLOROPLASTIC"/>
    <property type="match status" value="1"/>
</dbReference>
<dbReference type="GO" id="GO:0006355">
    <property type="term" value="P:regulation of DNA-templated transcription"/>
    <property type="evidence" value="ECO:0007669"/>
    <property type="project" value="UniProtKB-UniRule"/>
</dbReference>
<dbReference type="InterPro" id="IPR027417">
    <property type="entry name" value="P-loop_NTPase"/>
</dbReference>
<evidence type="ECO:0000256" key="6">
    <source>
        <dbReference type="ARBA" id="ARBA00022806"/>
    </source>
</evidence>
<organism evidence="18 19">
    <name type="scientific">Heliobacterium mobile</name>
    <name type="common">Heliobacillus mobilis</name>
    <dbReference type="NCBI Taxonomy" id="28064"/>
    <lineage>
        <taxon>Bacteria</taxon>
        <taxon>Bacillati</taxon>
        <taxon>Bacillota</taxon>
        <taxon>Clostridia</taxon>
        <taxon>Eubacteriales</taxon>
        <taxon>Heliobacteriaceae</taxon>
        <taxon>Heliobacterium</taxon>
    </lineage>
</organism>
<dbReference type="SUPFAM" id="SSF52540">
    <property type="entry name" value="P-loop containing nucleoside triphosphate hydrolases"/>
    <property type="match status" value="4"/>
</dbReference>
<dbReference type="InterPro" id="IPR011545">
    <property type="entry name" value="DEAD/DEAH_box_helicase_dom"/>
</dbReference>
<feature type="domain" description="Helicase C-terminal" evidence="17">
    <location>
        <begin position="820"/>
        <end position="986"/>
    </location>
</feature>
<dbReference type="GO" id="GO:0003684">
    <property type="term" value="F:damaged DNA binding"/>
    <property type="evidence" value="ECO:0007669"/>
    <property type="project" value="InterPro"/>
</dbReference>
<dbReference type="InterPro" id="IPR005118">
    <property type="entry name" value="TRCF_C"/>
</dbReference>
<evidence type="ECO:0000256" key="15">
    <source>
        <dbReference type="SAM" id="MobiDB-lite"/>
    </source>
</evidence>
<keyword evidence="19" id="KW-1185">Reference proteome</keyword>
<keyword evidence="6" id="KW-0347">Helicase</keyword>
<keyword evidence="9 13" id="KW-0234">DNA repair</keyword>
<comment type="subcellular location">
    <subcellularLocation>
        <location evidence="1 13">Cytoplasm</location>
    </subcellularLocation>
</comment>
<dbReference type="Gene3D" id="3.90.1150.50">
    <property type="entry name" value="Transcription-repair-coupling factor, D7 domain"/>
    <property type="match status" value="1"/>
</dbReference>
<comment type="function">
    <text evidence="13">Couples transcription and DNA repair by recognizing RNA polymerase (RNAP) stalled at DNA lesions. Mediates ATP-dependent release of RNAP and its truncated transcript from the DNA, and recruitment of nucleotide excision repair machinery to the damaged site.</text>
</comment>
<dbReference type="Gene3D" id="2.40.10.170">
    <property type="match status" value="1"/>
</dbReference>
<dbReference type="EC" id="3.6.4.-" evidence="13"/>
<dbReference type="InterPro" id="IPR047112">
    <property type="entry name" value="RecG/Mfd"/>
</dbReference>